<organism evidence="3 4">
    <name type="scientific">Chrysochloris asiatica</name>
    <name type="common">Cape golden mole</name>
    <dbReference type="NCBI Taxonomy" id="185453"/>
    <lineage>
        <taxon>Eukaryota</taxon>
        <taxon>Metazoa</taxon>
        <taxon>Chordata</taxon>
        <taxon>Craniata</taxon>
        <taxon>Vertebrata</taxon>
        <taxon>Euteleostomi</taxon>
        <taxon>Mammalia</taxon>
        <taxon>Eutheria</taxon>
        <taxon>Afrotheria</taxon>
        <taxon>Chrysochloridae</taxon>
        <taxon>Chrysochlorinae</taxon>
        <taxon>Chrysochloris</taxon>
    </lineage>
</organism>
<accession>A0A9B0TFY3</accession>
<evidence type="ECO:0000256" key="2">
    <source>
        <dbReference type="SAM" id="Phobius"/>
    </source>
</evidence>
<feature type="transmembrane region" description="Helical" evidence="2">
    <location>
        <begin position="227"/>
        <end position="251"/>
    </location>
</feature>
<dbReference type="PANTHER" id="PTHR37680">
    <property type="entry name" value="C130050O18RIK PROTEIN"/>
    <property type="match status" value="1"/>
</dbReference>
<dbReference type="Gene3D" id="1.20.1070.10">
    <property type="entry name" value="Rhodopsin 7-helix transmembrane proteins"/>
    <property type="match status" value="1"/>
</dbReference>
<reference evidence="4" key="1">
    <citation type="submission" date="2025-08" db="UniProtKB">
        <authorList>
            <consortium name="RefSeq"/>
        </authorList>
    </citation>
    <scope>IDENTIFICATION</scope>
    <source>
        <tissue evidence="4">Spleen</tissue>
    </source>
</reference>
<keyword evidence="2" id="KW-0472">Membrane</keyword>
<dbReference type="OrthoDB" id="9943240at2759"/>
<evidence type="ECO:0000256" key="1">
    <source>
        <dbReference type="SAM" id="MobiDB-lite"/>
    </source>
</evidence>
<gene>
    <name evidence="4" type="primary">LOC102837175</name>
</gene>
<dbReference type="RefSeq" id="XP_006859945.1">
    <property type="nucleotide sequence ID" value="XM_006859883.1"/>
</dbReference>
<evidence type="ECO:0000313" key="4">
    <source>
        <dbReference type="RefSeq" id="XP_006859945.1"/>
    </source>
</evidence>
<dbReference type="AlphaFoldDB" id="A0A9B0TFY3"/>
<dbReference type="PANTHER" id="PTHR37680:SF1">
    <property type="entry name" value="C130050O18RIK PROTEIN"/>
    <property type="match status" value="1"/>
</dbReference>
<sequence>MFAHNMSWVQYPSLVSPDVEDVIAAQSITSRLTQVYLALLAPLGLASGVFNLATLLRGWARLGSLGAFLVDLTVTNMLVVLLSLTAVPRPDYLVTTNLGCGVLAFGANVCYFNAQYLQVVMLFAFLLPSSPSCLPVVTKWVLRPALVLGAILGCTLCSSLGVVALLGTSGELYTTTRCQLDPLTAWPEYEVVKFSLGFGLTLLLQLVFGILLLVTQAWQGTAAQRDTALAMPVVLAMALTMSACRLFYNVLLLHRASLKLQGSLGSPRDELLMNIAELLLFGESCVTSLETLLLYQPCRKALRRAQQRLTCRGCQKSATGSISSPGAGSQLTGRHEPPRV</sequence>
<feature type="transmembrane region" description="Helical" evidence="2">
    <location>
        <begin position="194"/>
        <end position="215"/>
    </location>
</feature>
<feature type="transmembrane region" description="Helical" evidence="2">
    <location>
        <begin position="35"/>
        <end position="56"/>
    </location>
</feature>
<name>A0A9B0TFY3_CHRAS</name>
<feature type="transmembrane region" description="Helical" evidence="2">
    <location>
        <begin position="92"/>
        <end position="114"/>
    </location>
</feature>
<keyword evidence="3" id="KW-1185">Reference proteome</keyword>
<dbReference type="Proteomes" id="UP000504623">
    <property type="component" value="Unplaced"/>
</dbReference>
<dbReference type="GeneID" id="102837175"/>
<feature type="region of interest" description="Disordered" evidence="1">
    <location>
        <begin position="316"/>
        <end position="340"/>
    </location>
</feature>
<feature type="transmembrane region" description="Helical" evidence="2">
    <location>
        <begin position="62"/>
        <end position="85"/>
    </location>
</feature>
<proteinExistence type="predicted"/>
<protein>
    <submittedName>
        <fullName evidence="4">Uncharacterized protein LOC102837175</fullName>
    </submittedName>
</protein>
<keyword evidence="2" id="KW-1133">Transmembrane helix</keyword>
<evidence type="ECO:0000313" key="3">
    <source>
        <dbReference type="Proteomes" id="UP000504623"/>
    </source>
</evidence>
<feature type="transmembrane region" description="Helical" evidence="2">
    <location>
        <begin position="145"/>
        <end position="167"/>
    </location>
</feature>
<feature type="compositionally biased region" description="Polar residues" evidence="1">
    <location>
        <begin position="316"/>
        <end position="332"/>
    </location>
</feature>
<keyword evidence="2" id="KW-0812">Transmembrane</keyword>
<feature type="transmembrane region" description="Helical" evidence="2">
    <location>
        <begin position="120"/>
        <end position="138"/>
    </location>
</feature>